<evidence type="ECO:0000313" key="1">
    <source>
        <dbReference type="EMBL" id="WYJ87462.1"/>
    </source>
</evidence>
<reference evidence="2" key="1">
    <citation type="submission" date="2017-05" db="EMBL/GenBank/DDBJ databases">
        <title>The Genome Sequence of EEnterococcus faecalis 9F2_4866.</title>
        <authorList>
            <consortium name="The Broad Institute Genomics Platform"/>
            <consortium name="The Broad Institute Genomic Center for Infectious Diseases"/>
            <person name="Earl A."/>
            <person name="Manson A."/>
            <person name="Schwartman J."/>
            <person name="Gilmore M."/>
            <person name="Abouelleil A."/>
            <person name="Cao P."/>
            <person name="Chapman S."/>
            <person name="Cusick C."/>
            <person name="Shea T."/>
            <person name="Young S."/>
            <person name="Neafsey D."/>
            <person name="Nusbaum C."/>
            <person name="Birren B."/>
        </authorList>
    </citation>
    <scope>NUCLEOTIDE SEQUENCE [LARGE SCALE GENOMIC DNA]</scope>
    <source>
        <strain evidence="2">12C11_DIV0727</strain>
    </source>
</reference>
<protein>
    <recommendedName>
        <fullName evidence="3">DUF5640 domain-containing protein</fullName>
    </recommendedName>
</protein>
<dbReference type="EMBL" id="CP147248">
    <property type="protein sequence ID" value="WYJ87462.1"/>
    <property type="molecule type" value="Genomic_DNA"/>
</dbReference>
<proteinExistence type="predicted"/>
<dbReference type="PROSITE" id="PS51257">
    <property type="entry name" value="PROKAR_LIPOPROTEIN"/>
    <property type="match status" value="1"/>
</dbReference>
<name>A0ABZ2TCC2_9ENTE</name>
<sequence length="100" mass="11404">MMNNKQMFYVILLNVITFFLLVSCKNSESIKGTWHVENDSGEISEMTLTDTTMTVNDVKLEVNQITSGTTGGKKYFEMEKGRVGRVHIIFPEKKMIPLLL</sequence>
<gene>
    <name evidence="1" type="ORF">A5866_002558</name>
</gene>
<evidence type="ECO:0008006" key="3">
    <source>
        <dbReference type="Google" id="ProtNLM"/>
    </source>
</evidence>
<organism evidence="1 2">
    <name type="scientific">Candidatus Enterococcus lemimoniae</name>
    <dbReference type="NCBI Taxonomy" id="1834167"/>
    <lineage>
        <taxon>Bacteria</taxon>
        <taxon>Bacillati</taxon>
        <taxon>Bacillota</taxon>
        <taxon>Bacilli</taxon>
        <taxon>Lactobacillales</taxon>
        <taxon>Enterococcaceae</taxon>
        <taxon>Enterococcus</taxon>
    </lineage>
</organism>
<keyword evidence="2" id="KW-1185">Reference proteome</keyword>
<dbReference type="Proteomes" id="UP000195080">
    <property type="component" value="Chromosome"/>
</dbReference>
<accession>A0ABZ2TCC2</accession>
<evidence type="ECO:0000313" key="2">
    <source>
        <dbReference type="Proteomes" id="UP000195080"/>
    </source>
</evidence>